<sequence>MSPSRSLGVSALADTCFWPSETNSSTPARWRPIDLNAPGDGAQGFTVPTNTEVDPPGGKNA</sequence>
<evidence type="ECO:0000313" key="2">
    <source>
        <dbReference type="EMBL" id="GAA2115412.1"/>
    </source>
</evidence>
<proteinExistence type="predicted"/>
<organism evidence="2 3">
    <name type="scientific">Streptomyces synnematoformans</name>
    <dbReference type="NCBI Taxonomy" id="415721"/>
    <lineage>
        <taxon>Bacteria</taxon>
        <taxon>Bacillati</taxon>
        <taxon>Actinomycetota</taxon>
        <taxon>Actinomycetes</taxon>
        <taxon>Kitasatosporales</taxon>
        <taxon>Streptomycetaceae</taxon>
        <taxon>Streptomyces</taxon>
    </lineage>
</organism>
<feature type="region of interest" description="Disordered" evidence="1">
    <location>
        <begin position="19"/>
        <end position="61"/>
    </location>
</feature>
<reference evidence="2 3" key="1">
    <citation type="journal article" date="2019" name="Int. J. Syst. Evol. Microbiol.">
        <title>The Global Catalogue of Microorganisms (GCM) 10K type strain sequencing project: providing services to taxonomists for standard genome sequencing and annotation.</title>
        <authorList>
            <consortium name="The Broad Institute Genomics Platform"/>
            <consortium name="The Broad Institute Genome Sequencing Center for Infectious Disease"/>
            <person name="Wu L."/>
            <person name="Ma J."/>
        </authorList>
    </citation>
    <scope>NUCLEOTIDE SEQUENCE [LARGE SCALE GENOMIC DNA]</scope>
    <source>
        <strain evidence="2 3">JCM 15481</strain>
    </source>
</reference>
<comment type="caution">
    <text evidence="2">The sequence shown here is derived from an EMBL/GenBank/DDBJ whole genome shotgun (WGS) entry which is preliminary data.</text>
</comment>
<name>A0ABN2XRE1_9ACTN</name>
<dbReference type="Proteomes" id="UP001500443">
    <property type="component" value="Unassembled WGS sequence"/>
</dbReference>
<gene>
    <name evidence="2" type="ORF">GCM10009802_15370</name>
</gene>
<accession>A0ABN2XRE1</accession>
<dbReference type="EMBL" id="BAAAPF010000027">
    <property type="protein sequence ID" value="GAA2115412.1"/>
    <property type="molecule type" value="Genomic_DNA"/>
</dbReference>
<evidence type="ECO:0000313" key="3">
    <source>
        <dbReference type="Proteomes" id="UP001500443"/>
    </source>
</evidence>
<keyword evidence="3" id="KW-1185">Reference proteome</keyword>
<protein>
    <submittedName>
        <fullName evidence="2">Uncharacterized protein</fullName>
    </submittedName>
</protein>
<evidence type="ECO:0000256" key="1">
    <source>
        <dbReference type="SAM" id="MobiDB-lite"/>
    </source>
</evidence>